<dbReference type="InterPro" id="IPR050812">
    <property type="entry name" value="Preph/Arog_dehydrog"/>
</dbReference>
<proteinExistence type="inferred from homology"/>
<evidence type="ECO:0000313" key="6">
    <source>
        <dbReference type="Proteomes" id="UP001501747"/>
    </source>
</evidence>
<dbReference type="EMBL" id="BAABAL010000005">
    <property type="protein sequence ID" value="GAA3995536.1"/>
    <property type="molecule type" value="Genomic_DNA"/>
</dbReference>
<dbReference type="Proteomes" id="UP001501747">
    <property type="component" value="Unassembled WGS sequence"/>
</dbReference>
<protein>
    <submittedName>
        <fullName evidence="5">Prephenate dehydrogenase</fullName>
    </submittedName>
</protein>
<dbReference type="NCBIfam" id="NF005108">
    <property type="entry name" value="PRK06545.1-6"/>
    <property type="match status" value="1"/>
</dbReference>
<keyword evidence="2" id="KW-0560">Oxidoreductase</keyword>
<comment type="similarity">
    <text evidence="1">Belongs to the prephenate/arogenate dehydrogenase family.</text>
</comment>
<evidence type="ECO:0000313" key="5">
    <source>
        <dbReference type="EMBL" id="GAA3995536.1"/>
    </source>
</evidence>
<reference evidence="6" key="1">
    <citation type="journal article" date="2019" name="Int. J. Syst. Evol. Microbiol.">
        <title>The Global Catalogue of Microorganisms (GCM) 10K type strain sequencing project: providing services to taxonomists for standard genome sequencing and annotation.</title>
        <authorList>
            <consortium name="The Broad Institute Genomics Platform"/>
            <consortium name="The Broad Institute Genome Sequencing Center for Infectious Disease"/>
            <person name="Wu L."/>
            <person name="Ma J."/>
        </authorList>
    </citation>
    <scope>NUCLEOTIDE SEQUENCE [LARGE SCALE GENOMIC DNA]</scope>
    <source>
        <strain evidence="6">JCM 17342</strain>
    </source>
</reference>
<dbReference type="SUPFAM" id="SSF51735">
    <property type="entry name" value="NAD(P)-binding Rossmann-fold domains"/>
    <property type="match status" value="1"/>
</dbReference>
<accession>A0ABP7RCY8</accession>
<sequence length="327" mass="33039">MRSVCVIGLGLIGGSVLRAAAAAGYQVFGTAASAADRAAAEADGFTVVSTVDEAVIHAAERDSLIVLAVPLTAAPDVLTVVHRFAAKTRLTDVMSVKGPIAEAVRRYAPEARYVGGHPMAGKAESGWAAGDAKLFEGAAWVVAADEGTDAIAWAEVATLALDCGAYVVPAGEGDHDAAVARISHLPHVLAAVLAAVGTDGGPMAMALAAGSFADGTRVAGSDPALVKAMCEGNRDALLDAVDDALGRLGAARGSLASTGALGATLETGYRARRAWEAGREQAPEPLTSVDLTAPEAMELLRSLGILGGRVTSLDGMTAVGEYADWPI</sequence>
<gene>
    <name evidence="5" type="ORF">GCM10022247_14210</name>
</gene>
<dbReference type="InterPro" id="IPR003099">
    <property type="entry name" value="Prephen_DH"/>
</dbReference>
<evidence type="ECO:0000256" key="1">
    <source>
        <dbReference type="ARBA" id="ARBA00007964"/>
    </source>
</evidence>
<name>A0ABP7RCY8_9PSEU</name>
<evidence type="ECO:0000259" key="4">
    <source>
        <dbReference type="PROSITE" id="PS51176"/>
    </source>
</evidence>
<dbReference type="Pfam" id="PF20463">
    <property type="entry name" value="PDH_C"/>
    <property type="match status" value="1"/>
</dbReference>
<comment type="caution">
    <text evidence="5">The sequence shown here is derived from an EMBL/GenBank/DDBJ whole genome shotgun (WGS) entry which is preliminary data.</text>
</comment>
<evidence type="ECO:0000256" key="3">
    <source>
        <dbReference type="SAM" id="SignalP"/>
    </source>
</evidence>
<feature type="chain" id="PRO_5047241430" evidence="3">
    <location>
        <begin position="22"/>
        <end position="327"/>
    </location>
</feature>
<dbReference type="PANTHER" id="PTHR21363">
    <property type="entry name" value="PREPHENATE DEHYDROGENASE"/>
    <property type="match status" value="1"/>
</dbReference>
<dbReference type="InterPro" id="IPR046826">
    <property type="entry name" value="PDH_N"/>
</dbReference>
<dbReference type="Gene3D" id="3.40.50.720">
    <property type="entry name" value="NAD(P)-binding Rossmann-like Domain"/>
    <property type="match status" value="1"/>
</dbReference>
<feature type="domain" description="Prephenate/arogenate dehydrogenase" evidence="4">
    <location>
        <begin position="2"/>
        <end position="286"/>
    </location>
</feature>
<dbReference type="RefSeq" id="WP_344871855.1">
    <property type="nucleotide sequence ID" value="NZ_BAABAL010000005.1"/>
</dbReference>
<dbReference type="Gene3D" id="1.10.3660.10">
    <property type="entry name" value="6-phosphogluconate dehydrogenase C-terminal like domain"/>
    <property type="match status" value="1"/>
</dbReference>
<dbReference type="InterPro" id="IPR046825">
    <property type="entry name" value="PDH_C"/>
</dbReference>
<keyword evidence="6" id="KW-1185">Reference proteome</keyword>
<organism evidence="5 6">
    <name type="scientific">Allokutzneria multivorans</name>
    <dbReference type="NCBI Taxonomy" id="1142134"/>
    <lineage>
        <taxon>Bacteria</taxon>
        <taxon>Bacillati</taxon>
        <taxon>Actinomycetota</taxon>
        <taxon>Actinomycetes</taxon>
        <taxon>Pseudonocardiales</taxon>
        <taxon>Pseudonocardiaceae</taxon>
        <taxon>Allokutzneria</taxon>
    </lineage>
</organism>
<keyword evidence="3" id="KW-0732">Signal</keyword>
<dbReference type="PANTHER" id="PTHR21363:SF0">
    <property type="entry name" value="PREPHENATE DEHYDROGENASE [NADP(+)]"/>
    <property type="match status" value="1"/>
</dbReference>
<evidence type="ECO:0000256" key="2">
    <source>
        <dbReference type="ARBA" id="ARBA00023002"/>
    </source>
</evidence>
<dbReference type="SUPFAM" id="SSF48179">
    <property type="entry name" value="6-phosphogluconate dehydrogenase C-terminal domain-like"/>
    <property type="match status" value="1"/>
</dbReference>
<dbReference type="PROSITE" id="PS51176">
    <property type="entry name" value="PDH_ADH"/>
    <property type="match status" value="1"/>
</dbReference>
<dbReference type="Pfam" id="PF02153">
    <property type="entry name" value="PDH_N"/>
    <property type="match status" value="1"/>
</dbReference>
<dbReference type="InterPro" id="IPR008927">
    <property type="entry name" value="6-PGluconate_DH-like_C_sf"/>
</dbReference>
<dbReference type="InterPro" id="IPR036291">
    <property type="entry name" value="NAD(P)-bd_dom_sf"/>
</dbReference>
<feature type="signal peptide" evidence="3">
    <location>
        <begin position="1"/>
        <end position="21"/>
    </location>
</feature>